<proteinExistence type="predicted"/>
<accession>A0A382ISJ2</accession>
<dbReference type="EMBL" id="UINC01069308">
    <property type="protein sequence ID" value="SVC02576.1"/>
    <property type="molecule type" value="Genomic_DNA"/>
</dbReference>
<organism evidence="1">
    <name type="scientific">marine metagenome</name>
    <dbReference type="NCBI Taxonomy" id="408172"/>
    <lineage>
        <taxon>unclassified sequences</taxon>
        <taxon>metagenomes</taxon>
        <taxon>ecological metagenomes</taxon>
    </lineage>
</organism>
<evidence type="ECO:0000313" key="1">
    <source>
        <dbReference type="EMBL" id="SVC02576.1"/>
    </source>
</evidence>
<reference evidence="1" key="1">
    <citation type="submission" date="2018-05" db="EMBL/GenBank/DDBJ databases">
        <authorList>
            <person name="Lanie J.A."/>
            <person name="Ng W.-L."/>
            <person name="Kazmierczak K.M."/>
            <person name="Andrzejewski T.M."/>
            <person name="Davidsen T.M."/>
            <person name="Wayne K.J."/>
            <person name="Tettelin H."/>
            <person name="Glass J.I."/>
            <person name="Rusch D."/>
            <person name="Podicherti R."/>
            <person name="Tsui H.-C.T."/>
            <person name="Winkler M.E."/>
        </authorList>
    </citation>
    <scope>NUCLEOTIDE SEQUENCE</scope>
</reference>
<protein>
    <recommendedName>
        <fullName evidence="2">Kynureninase</fullName>
    </recommendedName>
</protein>
<feature type="non-terminal residue" evidence="1">
    <location>
        <position position="46"/>
    </location>
</feature>
<name>A0A382ISJ2_9ZZZZ</name>
<sequence>MTDLTPAGAAALDAVDPLAGFREAFVHDDADPDLIYLDGNSLGRLP</sequence>
<dbReference type="Gene3D" id="3.90.1150.10">
    <property type="entry name" value="Aspartate Aminotransferase, domain 1"/>
    <property type="match status" value="1"/>
</dbReference>
<gene>
    <name evidence="1" type="ORF">METZ01_LOCUS255430</name>
</gene>
<dbReference type="InterPro" id="IPR015422">
    <property type="entry name" value="PyrdxlP-dep_Trfase_small"/>
</dbReference>
<dbReference type="AlphaFoldDB" id="A0A382ISJ2"/>
<evidence type="ECO:0008006" key="2">
    <source>
        <dbReference type="Google" id="ProtNLM"/>
    </source>
</evidence>